<feature type="transmembrane region" description="Helical" evidence="2">
    <location>
        <begin position="28"/>
        <end position="49"/>
    </location>
</feature>
<organism evidence="3 4">
    <name type="scientific">Actinomadura macrotermitis</name>
    <dbReference type="NCBI Taxonomy" id="2585200"/>
    <lineage>
        <taxon>Bacteria</taxon>
        <taxon>Bacillati</taxon>
        <taxon>Actinomycetota</taxon>
        <taxon>Actinomycetes</taxon>
        <taxon>Streptosporangiales</taxon>
        <taxon>Thermomonosporaceae</taxon>
        <taxon>Actinomadura</taxon>
    </lineage>
</organism>
<keyword evidence="2" id="KW-1133">Transmembrane helix</keyword>
<feature type="region of interest" description="Disordered" evidence="1">
    <location>
        <begin position="53"/>
        <end position="93"/>
    </location>
</feature>
<proteinExistence type="predicted"/>
<keyword evidence="2" id="KW-0812">Transmembrane</keyword>
<feature type="region of interest" description="Disordered" evidence="1">
    <location>
        <begin position="1"/>
        <end position="23"/>
    </location>
</feature>
<sequence>MGLPRPSEPFQRVYSAPEPPSPARRPRLLAWIVGLAAFALAAGTVFLLAPGGDEGRTVARSTPPSSAPRASAPPTSAPPSTTRPSPAPTTAAPVRPLAALPPVCGAPSPATVRTLVPSARRDQGANEILTTCTYTATRGPFRWLRVEARLSAPSNSAAPVEDARRFFASQWAQARDNDLARVLTLERTSGLGDEAFRLFKVDKGQPTAVGEVTMRLRNAVVTVGYSEMVPAKGDAAGRERACLAKAAQVAREVMKTYR</sequence>
<name>A0A7K0C0T4_9ACTN</name>
<feature type="compositionally biased region" description="Low complexity" evidence="1">
    <location>
        <begin position="58"/>
        <end position="93"/>
    </location>
</feature>
<evidence type="ECO:0000313" key="4">
    <source>
        <dbReference type="Proteomes" id="UP000487268"/>
    </source>
</evidence>
<keyword evidence="2" id="KW-0472">Membrane</keyword>
<evidence type="ECO:0000256" key="1">
    <source>
        <dbReference type="SAM" id="MobiDB-lite"/>
    </source>
</evidence>
<dbReference type="OrthoDB" id="3480616at2"/>
<dbReference type="RefSeq" id="WP_153536083.1">
    <property type="nucleotide sequence ID" value="NZ_WEGH01000003.1"/>
</dbReference>
<keyword evidence="4" id="KW-1185">Reference proteome</keyword>
<accession>A0A7K0C0T4</accession>
<gene>
    <name evidence="3" type="ORF">ACRB68_47770</name>
</gene>
<evidence type="ECO:0008006" key="5">
    <source>
        <dbReference type="Google" id="ProtNLM"/>
    </source>
</evidence>
<comment type="caution">
    <text evidence="3">The sequence shown here is derived from an EMBL/GenBank/DDBJ whole genome shotgun (WGS) entry which is preliminary data.</text>
</comment>
<dbReference type="EMBL" id="WEGH01000003">
    <property type="protein sequence ID" value="MQY06682.1"/>
    <property type="molecule type" value="Genomic_DNA"/>
</dbReference>
<reference evidence="3 4" key="1">
    <citation type="submission" date="2019-10" db="EMBL/GenBank/DDBJ databases">
        <title>Actinomadura rubteroloni sp. nov. and Actinomadura macrotermitis sp. nov., isolated from the gut of fungus growing-termite Macrotermes natalensis.</title>
        <authorList>
            <person name="Benndorf R."/>
            <person name="Martin K."/>
            <person name="Kuefner M."/>
            <person name="De Beer W."/>
            <person name="Kaster A.-K."/>
            <person name="Vollmers J."/>
            <person name="Poulsen M."/>
            <person name="Beemelmanns C."/>
        </authorList>
    </citation>
    <scope>NUCLEOTIDE SEQUENCE [LARGE SCALE GENOMIC DNA]</scope>
    <source>
        <strain evidence="3 4">RB68</strain>
    </source>
</reference>
<evidence type="ECO:0000256" key="2">
    <source>
        <dbReference type="SAM" id="Phobius"/>
    </source>
</evidence>
<evidence type="ECO:0000313" key="3">
    <source>
        <dbReference type="EMBL" id="MQY06682.1"/>
    </source>
</evidence>
<dbReference type="AlphaFoldDB" id="A0A7K0C0T4"/>
<protein>
    <recommendedName>
        <fullName evidence="5">DUF3558 domain-containing protein</fullName>
    </recommendedName>
</protein>
<dbReference type="Proteomes" id="UP000487268">
    <property type="component" value="Unassembled WGS sequence"/>
</dbReference>